<dbReference type="EMBL" id="JAECZO010000067">
    <property type="protein sequence ID" value="KAK7196030.1"/>
    <property type="molecule type" value="Genomic_DNA"/>
</dbReference>
<organism evidence="2 3">
    <name type="scientific">Novymonas esmeraldas</name>
    <dbReference type="NCBI Taxonomy" id="1808958"/>
    <lineage>
        <taxon>Eukaryota</taxon>
        <taxon>Discoba</taxon>
        <taxon>Euglenozoa</taxon>
        <taxon>Kinetoplastea</taxon>
        <taxon>Metakinetoplastina</taxon>
        <taxon>Trypanosomatida</taxon>
        <taxon>Trypanosomatidae</taxon>
        <taxon>Novymonas</taxon>
    </lineage>
</organism>
<proteinExistence type="predicted"/>
<feature type="compositionally biased region" description="Low complexity" evidence="1">
    <location>
        <begin position="266"/>
        <end position="292"/>
    </location>
</feature>
<comment type="caution">
    <text evidence="2">The sequence shown here is derived from an EMBL/GenBank/DDBJ whole genome shotgun (WGS) entry which is preliminary data.</text>
</comment>
<name>A0AAW0EPE2_9TRYP</name>
<accession>A0AAW0EPE2</accession>
<feature type="compositionally biased region" description="Low complexity" evidence="1">
    <location>
        <begin position="12"/>
        <end position="53"/>
    </location>
</feature>
<feature type="compositionally biased region" description="Low complexity" evidence="1">
    <location>
        <begin position="70"/>
        <end position="92"/>
    </location>
</feature>
<feature type="region of interest" description="Disordered" evidence="1">
    <location>
        <begin position="1"/>
        <end position="102"/>
    </location>
</feature>
<dbReference type="AlphaFoldDB" id="A0AAW0EPE2"/>
<keyword evidence="3" id="KW-1185">Reference proteome</keyword>
<dbReference type="Proteomes" id="UP001430356">
    <property type="component" value="Unassembled WGS sequence"/>
</dbReference>
<evidence type="ECO:0000313" key="2">
    <source>
        <dbReference type="EMBL" id="KAK7196030.1"/>
    </source>
</evidence>
<feature type="region of interest" description="Disordered" evidence="1">
    <location>
        <begin position="175"/>
        <end position="201"/>
    </location>
</feature>
<feature type="compositionally biased region" description="Low complexity" evidence="1">
    <location>
        <begin position="235"/>
        <end position="245"/>
    </location>
</feature>
<evidence type="ECO:0000313" key="3">
    <source>
        <dbReference type="Proteomes" id="UP001430356"/>
    </source>
</evidence>
<reference evidence="2 3" key="1">
    <citation type="journal article" date="2021" name="MBio">
        <title>A New Model Trypanosomatid, Novymonas esmeraldas: Genomic Perception of Its 'Candidatus Pandoraea novymonadis' Endosymbiont.</title>
        <authorList>
            <person name="Zakharova A."/>
            <person name="Saura A."/>
            <person name="Butenko A."/>
            <person name="Podesvova L."/>
            <person name="Warmusova S."/>
            <person name="Kostygov A.Y."/>
            <person name="Nenarokova A."/>
            <person name="Lukes J."/>
            <person name="Opperdoes F.R."/>
            <person name="Yurchenko V."/>
        </authorList>
    </citation>
    <scope>NUCLEOTIDE SEQUENCE [LARGE SCALE GENOMIC DNA]</scope>
    <source>
        <strain evidence="2 3">E262AT.01</strain>
    </source>
</reference>
<feature type="region of interest" description="Disordered" evidence="1">
    <location>
        <begin position="235"/>
        <end position="292"/>
    </location>
</feature>
<protein>
    <submittedName>
        <fullName evidence="2">Uncharacterized protein</fullName>
    </submittedName>
</protein>
<sequence length="368" mass="37006">MRPLRVKRRELGAASGSSGCGAASATSAASLDAAAPAGRTTSSTASSLAGAEAPSTRLVPSPPPVSGMRPSSHPAPEAGPSPAAVGGAAATTAPPPSVKLSSELDDAAVEAYLEYLTRPHTSWGSASRFQAHRRELIEEHRQSVYARSVALSRRSSFASTARSVGDQDALEASTTSSVASAPAGFPRTAANGSKTSTGMLRKGRLADVGTPLPLSQASEPFTVEPRSFSVTTASISSSCSTNAASRTPTGAGQRAPSNKGRLWRGAALAGPPRQRQRRASSSTSATAAALPGPVGLSVGGTQLHAGNSSLFPVSGPATAASHRTASRDGTAIPPPEVPQSGGRGVVAPMKVVGGRTVAPPSRLKQRLT</sequence>
<gene>
    <name evidence="2" type="ORF">NESM_000536500</name>
</gene>
<feature type="region of interest" description="Disordered" evidence="1">
    <location>
        <begin position="314"/>
        <end position="345"/>
    </location>
</feature>
<evidence type="ECO:0000256" key="1">
    <source>
        <dbReference type="SAM" id="MobiDB-lite"/>
    </source>
</evidence>